<evidence type="ECO:0000256" key="3">
    <source>
        <dbReference type="SAM" id="SignalP"/>
    </source>
</evidence>
<keyword evidence="3" id="KW-0732">Signal</keyword>
<evidence type="ECO:0000313" key="4">
    <source>
        <dbReference type="EMBL" id="AOJ11670.1"/>
    </source>
</evidence>
<feature type="region of interest" description="Disordered" evidence="2">
    <location>
        <begin position="128"/>
        <end position="149"/>
    </location>
</feature>
<evidence type="ECO:0000256" key="2">
    <source>
        <dbReference type="SAM" id="MobiDB-lite"/>
    </source>
</evidence>
<accession>A0A1B4G6W8</accession>
<keyword evidence="1" id="KW-0175">Coiled coil</keyword>
<gene>
    <name evidence="4" type="ORF">WS71_32025</name>
</gene>
<protein>
    <submittedName>
        <fullName evidence="4">Protein LYSB</fullName>
    </submittedName>
</protein>
<name>A0A1B4G6W8_9BURK</name>
<evidence type="ECO:0000313" key="5">
    <source>
        <dbReference type="Proteomes" id="UP000067711"/>
    </source>
</evidence>
<sequence length="149" mass="16513">MNLARLTPWLALLALIALVASCQHSRALRVERDRATEDARRANRDAEARAAVIERLLTDARAKDEQRAQLDRARAGVDATLATYRNELRRLIDENATVRTWAAGALPGDVVRLHASPAVTGADDYAQRMRERDALHDAGDGATHQRRAQ</sequence>
<feature type="signal peptide" evidence="3">
    <location>
        <begin position="1"/>
        <end position="27"/>
    </location>
</feature>
<dbReference type="InterPro" id="IPR020000">
    <property type="entry name" value="Phage_P2_LysB"/>
</dbReference>
<organism evidence="4 5">
    <name type="scientific">Burkholderia mayonis</name>
    <dbReference type="NCBI Taxonomy" id="1385591"/>
    <lineage>
        <taxon>Bacteria</taxon>
        <taxon>Pseudomonadati</taxon>
        <taxon>Pseudomonadota</taxon>
        <taxon>Betaproteobacteria</taxon>
        <taxon>Burkholderiales</taxon>
        <taxon>Burkholderiaceae</taxon>
        <taxon>Burkholderia</taxon>
        <taxon>pseudomallei group</taxon>
    </lineage>
</organism>
<evidence type="ECO:0000256" key="1">
    <source>
        <dbReference type="SAM" id="Coils"/>
    </source>
</evidence>
<dbReference type="Proteomes" id="UP000067711">
    <property type="component" value="Chromosome 1"/>
</dbReference>
<dbReference type="PROSITE" id="PS51257">
    <property type="entry name" value="PROKAR_LIPOPROTEIN"/>
    <property type="match status" value="1"/>
</dbReference>
<reference evidence="4 5" key="1">
    <citation type="submission" date="2015-12" db="EMBL/GenBank/DDBJ databases">
        <title>Diversity of Burkholderia near neighbor genomes.</title>
        <authorList>
            <person name="Sahl J."/>
            <person name="Wagner D."/>
            <person name="Keim P."/>
        </authorList>
    </citation>
    <scope>NUCLEOTIDE SEQUENCE [LARGE SCALE GENOMIC DNA]</scope>
    <source>
        <strain evidence="4 5">BDU8</strain>
    </source>
</reference>
<dbReference type="NCBIfam" id="TIGR03495">
    <property type="entry name" value="phage_LysB"/>
    <property type="match status" value="1"/>
</dbReference>
<dbReference type="AlphaFoldDB" id="A0A1B4G6W8"/>
<feature type="compositionally biased region" description="Basic and acidic residues" evidence="2">
    <location>
        <begin position="128"/>
        <end position="139"/>
    </location>
</feature>
<dbReference type="EMBL" id="CP013389">
    <property type="protein sequence ID" value="AOJ11670.1"/>
    <property type="molecule type" value="Genomic_DNA"/>
</dbReference>
<feature type="chain" id="PRO_5015340422" evidence="3">
    <location>
        <begin position="28"/>
        <end position="149"/>
    </location>
</feature>
<feature type="coiled-coil region" evidence="1">
    <location>
        <begin position="25"/>
        <end position="63"/>
    </location>
</feature>
<proteinExistence type="predicted"/>